<protein>
    <recommendedName>
        <fullName evidence="2">Methyltransferase domain-containing protein</fullName>
    </recommendedName>
</protein>
<organism evidence="1">
    <name type="scientific">marine sediment metagenome</name>
    <dbReference type="NCBI Taxonomy" id="412755"/>
    <lineage>
        <taxon>unclassified sequences</taxon>
        <taxon>metagenomes</taxon>
        <taxon>ecological metagenomes</taxon>
    </lineage>
</organism>
<name>A0A0F9HXD0_9ZZZZ</name>
<proteinExistence type="predicted"/>
<sequence>MANVKWNQPFDVLRQKWHEVPAGDIGRLKTSDIIDLPDNELLALWEQKRVSATTGDYFNVRGWYHLIYKDILRAKKVIDIGSGFGIDGITFAQNGAEITFVDIVDLNLEILKRLCYLLKLDNVNFFHLTNLKSFKSLPTDYKVIWAQGSLITAPFDIIRKEAKELLEHLPVGGRWIELAYPKERWERDGKMPFDQWGEKTDGGAPWIEWYDLDKIMSRFDPVKFDTLLHFNFYYDNFNWFDLVRRA</sequence>
<evidence type="ECO:0000313" key="1">
    <source>
        <dbReference type="EMBL" id="KKM20086.1"/>
    </source>
</evidence>
<dbReference type="EMBL" id="LAZR01013844">
    <property type="protein sequence ID" value="KKM20086.1"/>
    <property type="molecule type" value="Genomic_DNA"/>
</dbReference>
<accession>A0A0F9HXD0</accession>
<gene>
    <name evidence="1" type="ORF">LCGC14_1649090</name>
</gene>
<comment type="caution">
    <text evidence="1">The sequence shown here is derived from an EMBL/GenBank/DDBJ whole genome shotgun (WGS) entry which is preliminary data.</text>
</comment>
<evidence type="ECO:0008006" key="2">
    <source>
        <dbReference type="Google" id="ProtNLM"/>
    </source>
</evidence>
<dbReference type="Gene3D" id="3.40.50.150">
    <property type="entry name" value="Vaccinia Virus protein VP39"/>
    <property type="match status" value="1"/>
</dbReference>
<dbReference type="SUPFAM" id="SSF53335">
    <property type="entry name" value="S-adenosyl-L-methionine-dependent methyltransferases"/>
    <property type="match status" value="1"/>
</dbReference>
<dbReference type="AlphaFoldDB" id="A0A0F9HXD0"/>
<dbReference type="InterPro" id="IPR029063">
    <property type="entry name" value="SAM-dependent_MTases_sf"/>
</dbReference>
<reference evidence="1" key="1">
    <citation type="journal article" date="2015" name="Nature">
        <title>Complex archaea that bridge the gap between prokaryotes and eukaryotes.</title>
        <authorList>
            <person name="Spang A."/>
            <person name="Saw J.H."/>
            <person name="Jorgensen S.L."/>
            <person name="Zaremba-Niedzwiedzka K."/>
            <person name="Martijn J."/>
            <person name="Lind A.E."/>
            <person name="van Eijk R."/>
            <person name="Schleper C."/>
            <person name="Guy L."/>
            <person name="Ettema T.J."/>
        </authorList>
    </citation>
    <scope>NUCLEOTIDE SEQUENCE</scope>
</reference>
<dbReference type="CDD" id="cd02440">
    <property type="entry name" value="AdoMet_MTases"/>
    <property type="match status" value="1"/>
</dbReference>